<keyword evidence="2 4" id="KW-1133">Transmembrane helix</keyword>
<dbReference type="SUPFAM" id="SSF103473">
    <property type="entry name" value="MFS general substrate transporter"/>
    <property type="match status" value="1"/>
</dbReference>
<feature type="transmembrane region" description="Helical" evidence="4">
    <location>
        <begin position="381"/>
        <end position="399"/>
    </location>
</feature>
<dbReference type="Gene3D" id="1.20.1250.20">
    <property type="entry name" value="MFS general substrate transporter like domains"/>
    <property type="match status" value="2"/>
</dbReference>
<keyword evidence="1 4" id="KW-0812">Transmembrane</keyword>
<feature type="transmembrane region" description="Helical" evidence="4">
    <location>
        <begin position="291"/>
        <end position="309"/>
    </location>
</feature>
<dbReference type="InterPro" id="IPR036259">
    <property type="entry name" value="MFS_trans_sf"/>
</dbReference>
<evidence type="ECO:0000259" key="5">
    <source>
        <dbReference type="PROSITE" id="PS50850"/>
    </source>
</evidence>
<dbReference type="GO" id="GO:0022857">
    <property type="term" value="F:transmembrane transporter activity"/>
    <property type="evidence" value="ECO:0007669"/>
    <property type="project" value="InterPro"/>
</dbReference>
<sequence>MNELSWRYAGWRVVIACFFAAVCAWGFGFYGHGVFLAELHKRHGWSSGLISSATTVYYLVGAVLLAFVNDAVNRLGPKRFMLLGVVALGLSAAVIPFITAPWQLYAAYVLMAFGWAATSLASIVTILGLWFQAKRGMAISLALNGASSGSIIVTPAMVALTGWLGFSWAVPLTVLGMAVILTPMVLAWVDWPPPANPPAASTTASAAPAPSAPAVAWTKARALRSLGFWSITVPFGLGISAQVGFLVHQIAILEPAIGAVQAGIAVALTGAFAIGARLTMSFFIDRLHQRLATAILLVNQAVALLALTWSSEPLALYVACCAFGLSVGNLITLPSLIVQREFPPAAFALVTNLSAAVNGITYAFAPGILGILRDATGSYTVPLHVCIAAELLAAVIVLLKPRRV</sequence>
<feature type="transmembrane region" description="Helical" evidence="4">
    <location>
        <begin position="80"/>
        <end position="99"/>
    </location>
</feature>
<keyword evidence="3 4" id="KW-0472">Membrane</keyword>
<feature type="transmembrane region" description="Helical" evidence="4">
    <location>
        <begin position="138"/>
        <end position="160"/>
    </location>
</feature>
<dbReference type="InterPro" id="IPR020846">
    <property type="entry name" value="MFS_dom"/>
</dbReference>
<feature type="transmembrane region" description="Helical" evidence="4">
    <location>
        <begin position="345"/>
        <end position="369"/>
    </location>
</feature>
<accession>A0A5C8PFL1</accession>
<protein>
    <submittedName>
        <fullName evidence="6">MFS transporter</fullName>
    </submittedName>
</protein>
<feature type="transmembrane region" description="Helical" evidence="4">
    <location>
        <begin position="259"/>
        <end position="279"/>
    </location>
</feature>
<evidence type="ECO:0000313" key="6">
    <source>
        <dbReference type="EMBL" id="TXL72588.1"/>
    </source>
</evidence>
<feature type="transmembrane region" description="Helical" evidence="4">
    <location>
        <begin position="105"/>
        <end position="131"/>
    </location>
</feature>
<evidence type="ECO:0000256" key="4">
    <source>
        <dbReference type="SAM" id="Phobius"/>
    </source>
</evidence>
<dbReference type="OrthoDB" id="7876195at2"/>
<name>A0A5C8PFL1_9HYPH</name>
<dbReference type="PROSITE" id="PS50850">
    <property type="entry name" value="MFS"/>
    <property type="match status" value="1"/>
</dbReference>
<evidence type="ECO:0000256" key="1">
    <source>
        <dbReference type="ARBA" id="ARBA00022692"/>
    </source>
</evidence>
<keyword evidence="7" id="KW-1185">Reference proteome</keyword>
<evidence type="ECO:0000256" key="3">
    <source>
        <dbReference type="ARBA" id="ARBA00023136"/>
    </source>
</evidence>
<dbReference type="InterPro" id="IPR050327">
    <property type="entry name" value="Proton-linked_MCT"/>
</dbReference>
<feature type="domain" description="Major facilitator superfamily (MFS) profile" evidence="5">
    <location>
        <begin position="12"/>
        <end position="404"/>
    </location>
</feature>
<feature type="transmembrane region" description="Helical" evidence="4">
    <location>
        <begin position="9"/>
        <end position="29"/>
    </location>
</feature>
<dbReference type="Proteomes" id="UP000321638">
    <property type="component" value="Unassembled WGS sequence"/>
</dbReference>
<feature type="transmembrane region" description="Helical" evidence="4">
    <location>
        <begin position="226"/>
        <end position="247"/>
    </location>
</feature>
<dbReference type="EMBL" id="VDUZ01000032">
    <property type="protein sequence ID" value="TXL72588.1"/>
    <property type="molecule type" value="Genomic_DNA"/>
</dbReference>
<dbReference type="PANTHER" id="PTHR11360:SF290">
    <property type="entry name" value="MONOCARBOXYLATE MFS PERMEASE"/>
    <property type="match status" value="1"/>
</dbReference>
<dbReference type="Pfam" id="PF07690">
    <property type="entry name" value="MFS_1"/>
    <property type="match status" value="1"/>
</dbReference>
<feature type="transmembrane region" description="Helical" evidence="4">
    <location>
        <begin position="49"/>
        <end position="68"/>
    </location>
</feature>
<organism evidence="6 7">
    <name type="scientific">Vineibacter terrae</name>
    <dbReference type="NCBI Taxonomy" id="2586908"/>
    <lineage>
        <taxon>Bacteria</taxon>
        <taxon>Pseudomonadati</taxon>
        <taxon>Pseudomonadota</taxon>
        <taxon>Alphaproteobacteria</taxon>
        <taxon>Hyphomicrobiales</taxon>
        <taxon>Vineibacter</taxon>
    </lineage>
</organism>
<reference evidence="6 7" key="1">
    <citation type="submission" date="2019-06" db="EMBL/GenBank/DDBJ databases">
        <title>New taxonomy in bacterial strain CC-CFT640, isolated from vineyard.</title>
        <authorList>
            <person name="Lin S.-Y."/>
            <person name="Tsai C.-F."/>
            <person name="Young C.-C."/>
        </authorList>
    </citation>
    <scope>NUCLEOTIDE SEQUENCE [LARGE SCALE GENOMIC DNA]</scope>
    <source>
        <strain evidence="6 7">CC-CFT640</strain>
    </source>
</reference>
<feature type="transmembrane region" description="Helical" evidence="4">
    <location>
        <begin position="166"/>
        <end position="189"/>
    </location>
</feature>
<feature type="transmembrane region" description="Helical" evidence="4">
    <location>
        <begin position="315"/>
        <end position="338"/>
    </location>
</feature>
<evidence type="ECO:0000256" key="2">
    <source>
        <dbReference type="ARBA" id="ARBA00022989"/>
    </source>
</evidence>
<proteinExistence type="predicted"/>
<comment type="caution">
    <text evidence="6">The sequence shown here is derived from an EMBL/GenBank/DDBJ whole genome shotgun (WGS) entry which is preliminary data.</text>
</comment>
<dbReference type="RefSeq" id="WP_147849747.1">
    <property type="nucleotide sequence ID" value="NZ_VDUZ01000032.1"/>
</dbReference>
<evidence type="ECO:0000313" key="7">
    <source>
        <dbReference type="Proteomes" id="UP000321638"/>
    </source>
</evidence>
<dbReference type="AlphaFoldDB" id="A0A5C8PFL1"/>
<dbReference type="InterPro" id="IPR011701">
    <property type="entry name" value="MFS"/>
</dbReference>
<gene>
    <name evidence="6" type="ORF">FHP25_25160</name>
</gene>
<dbReference type="PANTHER" id="PTHR11360">
    <property type="entry name" value="MONOCARBOXYLATE TRANSPORTER"/>
    <property type="match status" value="1"/>
</dbReference>